<evidence type="ECO:0000256" key="1">
    <source>
        <dbReference type="SAM" id="Phobius"/>
    </source>
</evidence>
<organism evidence="2 3">
    <name type="scientific">Winogradskyella echinorum</name>
    <dbReference type="NCBI Taxonomy" id="538189"/>
    <lineage>
        <taxon>Bacteria</taxon>
        <taxon>Pseudomonadati</taxon>
        <taxon>Bacteroidota</taxon>
        <taxon>Flavobacteriia</taxon>
        <taxon>Flavobacteriales</taxon>
        <taxon>Flavobacteriaceae</taxon>
        <taxon>Winogradskyella</taxon>
    </lineage>
</organism>
<comment type="caution">
    <text evidence="2">The sequence shown here is derived from an EMBL/GenBank/DDBJ whole genome shotgun (WGS) entry which is preliminary data.</text>
</comment>
<keyword evidence="3" id="KW-1185">Reference proteome</keyword>
<keyword evidence="1" id="KW-0472">Membrane</keyword>
<evidence type="ECO:0008006" key="4">
    <source>
        <dbReference type="Google" id="ProtNLM"/>
    </source>
</evidence>
<sequence length="256" mass="29199">MITLFRRFRQRLLTENKFSKYLIYAIGEIILVVIGILIALGINNNNNFNEQRKLEQEYLTSLQSEFKTNLDRINTSIKVNEQRVQTLEKVLTLFNKNALDTIRPQTISQLLGPIFGSDIQYTPATGVLNDIISSGKLNLILNKNLRQDLASFESTINVLSTQLNDADFTQRKLTSLFFKNGSAKTIVTDLKIIDKEFQSISSNTNNKDIFNSVEFENYLVDYYLLAKATNGPLLFSGIKSQIESILKEVENELENK</sequence>
<accession>A0ABR6XZN3</accession>
<keyword evidence="1" id="KW-0812">Transmembrane</keyword>
<evidence type="ECO:0000313" key="2">
    <source>
        <dbReference type="EMBL" id="MBC3845942.1"/>
    </source>
</evidence>
<proteinExistence type="predicted"/>
<dbReference type="Proteomes" id="UP000607435">
    <property type="component" value="Unassembled WGS sequence"/>
</dbReference>
<dbReference type="EMBL" id="JACOME010000001">
    <property type="protein sequence ID" value="MBC3845942.1"/>
    <property type="molecule type" value="Genomic_DNA"/>
</dbReference>
<name>A0ABR6XZN3_9FLAO</name>
<reference evidence="2 3" key="1">
    <citation type="submission" date="2020-08" db="EMBL/GenBank/DDBJ databases">
        <title>Winogradskyella ouciana sp. nov., isolated from the hadal seawater of the Mariana Trench.</title>
        <authorList>
            <person name="He X."/>
        </authorList>
    </citation>
    <scope>NUCLEOTIDE SEQUENCE [LARGE SCALE GENOMIC DNA]</scope>
    <source>
        <strain evidence="2 3">KCTC 22026</strain>
    </source>
</reference>
<dbReference type="RefSeq" id="WP_186845029.1">
    <property type="nucleotide sequence ID" value="NZ_JACOME010000001.1"/>
</dbReference>
<evidence type="ECO:0000313" key="3">
    <source>
        <dbReference type="Proteomes" id="UP000607435"/>
    </source>
</evidence>
<dbReference type="InterPro" id="IPR045749">
    <property type="entry name" value="DUF6090"/>
</dbReference>
<keyword evidence="1" id="KW-1133">Transmembrane helix</keyword>
<dbReference type="Pfam" id="PF19578">
    <property type="entry name" value="DUF6090"/>
    <property type="match status" value="1"/>
</dbReference>
<feature type="transmembrane region" description="Helical" evidence="1">
    <location>
        <begin position="21"/>
        <end position="42"/>
    </location>
</feature>
<protein>
    <recommendedName>
        <fullName evidence="4">Type IV pili methyl-accepting chemotaxis transducer N-term</fullName>
    </recommendedName>
</protein>
<gene>
    <name evidence="2" type="ORF">H6H04_06100</name>
</gene>